<comment type="caution">
    <text evidence="3">The sequence shown here is derived from an EMBL/GenBank/DDBJ whole genome shotgun (WGS) entry which is preliminary data.</text>
</comment>
<gene>
    <name evidence="3" type="ORF">J2S23_000032</name>
</gene>
<keyword evidence="1" id="KW-0472">Membrane</keyword>
<feature type="transmembrane region" description="Helical" evidence="1">
    <location>
        <begin position="80"/>
        <end position="105"/>
    </location>
</feature>
<feature type="transmembrane region" description="Helical" evidence="1">
    <location>
        <begin position="147"/>
        <end position="164"/>
    </location>
</feature>
<keyword evidence="1" id="KW-1133">Transmembrane helix</keyword>
<organism evidence="3 4">
    <name type="scientific">Streptococcus moroccensis</name>
    <dbReference type="NCBI Taxonomy" id="1451356"/>
    <lineage>
        <taxon>Bacteria</taxon>
        <taxon>Bacillati</taxon>
        <taxon>Bacillota</taxon>
        <taxon>Bacilli</taxon>
        <taxon>Lactobacillales</taxon>
        <taxon>Streptococcaceae</taxon>
        <taxon>Streptococcus</taxon>
    </lineage>
</organism>
<dbReference type="InterPro" id="IPR053150">
    <property type="entry name" value="Teicoplanin_resist-assoc"/>
</dbReference>
<feature type="transmembrane region" description="Helical" evidence="1">
    <location>
        <begin position="117"/>
        <end position="135"/>
    </location>
</feature>
<dbReference type="Proteomes" id="UP001223079">
    <property type="component" value="Unassembled WGS sequence"/>
</dbReference>
<proteinExistence type="predicted"/>
<dbReference type="PANTHER" id="PTHR36834:SF2">
    <property type="entry name" value="MEMBRANE PROTEIN"/>
    <property type="match status" value="1"/>
</dbReference>
<keyword evidence="4" id="KW-1185">Reference proteome</keyword>
<dbReference type="EMBL" id="JAUSTM010000001">
    <property type="protein sequence ID" value="MDQ0221501.1"/>
    <property type="molecule type" value="Genomic_DNA"/>
</dbReference>
<reference evidence="3 4" key="1">
    <citation type="submission" date="2023-07" db="EMBL/GenBank/DDBJ databases">
        <title>Genomic Encyclopedia of Type Strains, Phase IV (KMG-IV): sequencing the most valuable type-strain genomes for metagenomic binning, comparative biology and taxonomic classification.</title>
        <authorList>
            <person name="Goeker M."/>
        </authorList>
    </citation>
    <scope>NUCLEOTIDE SEQUENCE [LARGE SCALE GENOMIC DNA]</scope>
    <source>
        <strain evidence="3 4">DSM 105143</strain>
    </source>
</reference>
<evidence type="ECO:0000259" key="2">
    <source>
        <dbReference type="Pfam" id="PF04892"/>
    </source>
</evidence>
<sequence length="182" mass="21004">MTRFLTPDFELTPKGQRVARWLTGIYGFLVALMCFLPQDVFPEVKEVSTPGIMQIGRLYILPVPFNSLVNANQVESPLDYFWILLQNVANIFLLFPLVLGLLFLFPKWRSWQKALLYSFYISLTIECTQLLIDLLIDAKRVFEVDDLWTNALGGLLAYVVYMGLKKAIKRFSKNVSPDLHEH</sequence>
<dbReference type="PANTHER" id="PTHR36834">
    <property type="entry name" value="MEMBRANE PROTEIN-RELATED"/>
    <property type="match status" value="1"/>
</dbReference>
<dbReference type="Pfam" id="PF04892">
    <property type="entry name" value="VanZ"/>
    <property type="match status" value="1"/>
</dbReference>
<feature type="domain" description="VanZ-like" evidence="2">
    <location>
        <begin position="25"/>
        <end position="162"/>
    </location>
</feature>
<name>A0ABT9YND4_9STRE</name>
<evidence type="ECO:0000256" key="1">
    <source>
        <dbReference type="SAM" id="Phobius"/>
    </source>
</evidence>
<keyword evidence="1" id="KW-0812">Transmembrane</keyword>
<feature type="transmembrane region" description="Helical" evidence="1">
    <location>
        <begin position="21"/>
        <end position="38"/>
    </location>
</feature>
<accession>A0ABT9YND4</accession>
<evidence type="ECO:0000313" key="3">
    <source>
        <dbReference type="EMBL" id="MDQ0221501.1"/>
    </source>
</evidence>
<protein>
    <submittedName>
        <fullName evidence="3">Glycopeptide antibiotics resistance protein</fullName>
    </submittedName>
</protein>
<evidence type="ECO:0000313" key="4">
    <source>
        <dbReference type="Proteomes" id="UP001223079"/>
    </source>
</evidence>
<dbReference type="RefSeq" id="WP_307120742.1">
    <property type="nucleotide sequence ID" value="NZ_JAUSTM010000001.1"/>
</dbReference>
<dbReference type="InterPro" id="IPR006976">
    <property type="entry name" value="VanZ-like"/>
</dbReference>